<evidence type="ECO:0000313" key="2">
    <source>
        <dbReference type="Proteomes" id="UP000499080"/>
    </source>
</evidence>
<protein>
    <submittedName>
        <fullName evidence="1">Uncharacterized protein</fullName>
    </submittedName>
</protein>
<sequence>MSLKQRDFCHPGESVPVLLLGSSGYLRPPTGLSSRDGVLSLYFITLEPSSKHVALCKYTRQSKGEQLPLVPNRKLAISGNHNMEELPPPCRSIRCELNDPATANSESEHCGRRIIPSLRPTHATNSHTEVRSVIGVRKFNPTPLMYPPGKREPVYL</sequence>
<keyword evidence="2" id="KW-1185">Reference proteome</keyword>
<evidence type="ECO:0000313" key="1">
    <source>
        <dbReference type="EMBL" id="GBO13718.1"/>
    </source>
</evidence>
<dbReference type="Proteomes" id="UP000499080">
    <property type="component" value="Unassembled WGS sequence"/>
</dbReference>
<accession>A0A4Y2ULI2</accession>
<gene>
    <name evidence="1" type="ORF">AVEN_167508_1</name>
</gene>
<name>A0A4Y2ULI2_ARAVE</name>
<reference evidence="1 2" key="1">
    <citation type="journal article" date="2019" name="Sci. Rep.">
        <title>Orb-weaving spider Araneus ventricosus genome elucidates the spidroin gene catalogue.</title>
        <authorList>
            <person name="Kono N."/>
            <person name="Nakamura H."/>
            <person name="Ohtoshi R."/>
            <person name="Moran D.A.P."/>
            <person name="Shinohara A."/>
            <person name="Yoshida Y."/>
            <person name="Fujiwara M."/>
            <person name="Mori M."/>
            <person name="Tomita M."/>
            <person name="Arakawa K."/>
        </authorList>
    </citation>
    <scope>NUCLEOTIDE SEQUENCE [LARGE SCALE GENOMIC DNA]</scope>
</reference>
<comment type="caution">
    <text evidence="1">The sequence shown here is derived from an EMBL/GenBank/DDBJ whole genome shotgun (WGS) entry which is preliminary data.</text>
</comment>
<organism evidence="1 2">
    <name type="scientific">Araneus ventricosus</name>
    <name type="common">Orbweaver spider</name>
    <name type="synonym">Epeira ventricosa</name>
    <dbReference type="NCBI Taxonomy" id="182803"/>
    <lineage>
        <taxon>Eukaryota</taxon>
        <taxon>Metazoa</taxon>
        <taxon>Ecdysozoa</taxon>
        <taxon>Arthropoda</taxon>
        <taxon>Chelicerata</taxon>
        <taxon>Arachnida</taxon>
        <taxon>Araneae</taxon>
        <taxon>Araneomorphae</taxon>
        <taxon>Entelegynae</taxon>
        <taxon>Araneoidea</taxon>
        <taxon>Araneidae</taxon>
        <taxon>Araneus</taxon>
    </lineage>
</organism>
<dbReference type="EMBL" id="BGPR01037976">
    <property type="protein sequence ID" value="GBO13718.1"/>
    <property type="molecule type" value="Genomic_DNA"/>
</dbReference>
<dbReference type="AlphaFoldDB" id="A0A4Y2ULI2"/>
<proteinExistence type="predicted"/>